<evidence type="ECO:0000313" key="5">
    <source>
        <dbReference type="EMBL" id="KAF6028463.1"/>
    </source>
</evidence>
<feature type="transmembrane region" description="Helical" evidence="3">
    <location>
        <begin position="601"/>
        <end position="625"/>
    </location>
</feature>
<dbReference type="GO" id="GO:0016020">
    <property type="term" value="C:membrane"/>
    <property type="evidence" value="ECO:0007669"/>
    <property type="project" value="UniProtKB-SubCell"/>
</dbReference>
<gene>
    <name evidence="5" type="ORF">EB796_013221</name>
</gene>
<dbReference type="PANTHER" id="PTHR11360:SF260">
    <property type="entry name" value="MFS DOMAIN-CONTAINING PROTEIN"/>
    <property type="match status" value="1"/>
</dbReference>
<feature type="transmembrane region" description="Helical" evidence="3">
    <location>
        <begin position="253"/>
        <end position="271"/>
    </location>
</feature>
<reference evidence="5" key="1">
    <citation type="submission" date="2020-06" db="EMBL/GenBank/DDBJ databases">
        <title>Draft genome of Bugula neritina, a colonial animal packing powerful symbionts and potential medicines.</title>
        <authorList>
            <person name="Rayko M."/>
        </authorList>
    </citation>
    <scope>NUCLEOTIDE SEQUENCE [LARGE SCALE GENOMIC DNA]</scope>
    <source>
        <strain evidence="5">Kwan_BN1</strain>
    </source>
</reference>
<feature type="compositionally biased region" description="Polar residues" evidence="2">
    <location>
        <begin position="11"/>
        <end position="25"/>
    </location>
</feature>
<dbReference type="AlphaFoldDB" id="A0A7J7JRE3"/>
<dbReference type="PANTHER" id="PTHR11360">
    <property type="entry name" value="MONOCARBOXYLATE TRANSPORTER"/>
    <property type="match status" value="1"/>
</dbReference>
<feature type="transmembrane region" description="Helical" evidence="3">
    <location>
        <begin position="538"/>
        <end position="561"/>
    </location>
</feature>
<comment type="subcellular location">
    <subcellularLocation>
        <location evidence="1">Membrane</location>
        <topology evidence="1">Multi-pass membrane protein</topology>
    </subcellularLocation>
</comment>
<feature type="region of interest" description="Disordered" evidence="2">
    <location>
        <begin position="1"/>
        <end position="67"/>
    </location>
</feature>
<name>A0A7J7JRE3_BUGNE</name>
<dbReference type="PROSITE" id="PS50850">
    <property type="entry name" value="MFS"/>
    <property type="match status" value="1"/>
</dbReference>
<evidence type="ECO:0000313" key="6">
    <source>
        <dbReference type="Proteomes" id="UP000593567"/>
    </source>
</evidence>
<dbReference type="InterPro" id="IPR036259">
    <property type="entry name" value="MFS_trans_sf"/>
</dbReference>
<dbReference type="GO" id="GO:0008028">
    <property type="term" value="F:monocarboxylic acid transmembrane transporter activity"/>
    <property type="evidence" value="ECO:0007669"/>
    <property type="project" value="TreeGrafter"/>
</dbReference>
<keyword evidence="3" id="KW-0812">Transmembrane</keyword>
<dbReference type="SUPFAM" id="SSF103473">
    <property type="entry name" value="MFS general substrate transporter"/>
    <property type="match status" value="1"/>
</dbReference>
<feature type="transmembrane region" description="Helical" evidence="3">
    <location>
        <begin position="194"/>
        <end position="214"/>
    </location>
</feature>
<sequence>METEKDDCNDSNKALTWNNKLNASETPPDFAHKPLSPEGGYELKPADGSYKPIPLDTTTPQEVLPDSNRISSNKVCKAVPPDGVFEPIQRDGGYGWVITFASFMCQFIVDGIAYTFGVMYPHFVDAFGSSKSATSWVSALFVGVPLICGPLAGLCVTKFGCRVTTIVGAIITSLGLFLSSFVNSIQMLTLTYGVVAGFGVAFVYVPSSIIPSFWFEQRRGLATGISNAGSGLGTFVMAPLIEFLLDEYGWRGTLVIISAITLNLVVFGALFRAKPQLDVPEDIPNNNTTEFFTSLPQKCSHHSVQDDKNTIEEKLNGLIEERQSLVDEDTKNQHHKSTNTLYNDTESVHSENVVQVNKLPSNFILMRSGRNLLLLSHQNLAPVSARSSFNHGSASCPQLSAEIGELKEKSSTPKDNSPLTASKPRRLLQFLRSIAKEMFDIRLLTIPVYLIFFISNFMLSCAYDVPYLFLPDYAASLDIERPSFLISIIGIVGIVGFVLFGYLGDLPCVNTPVLYGFSILLCGLLVSTLWLMKTYAALATFSSVFGLLTSANYVLETVVLVQILSLHQLTSAYGLLMFGQGIAGLCGPPIGGWLWDISGKYVYTFMFSGVSLVLSGLLAITITCLRKSRRRTPRSVSQSTDITLPAA</sequence>
<dbReference type="Gene3D" id="1.20.1250.20">
    <property type="entry name" value="MFS general substrate transporter like domains"/>
    <property type="match status" value="2"/>
</dbReference>
<feature type="transmembrane region" description="Helical" evidence="3">
    <location>
        <begin position="514"/>
        <end position="532"/>
    </location>
</feature>
<dbReference type="InterPro" id="IPR050327">
    <property type="entry name" value="Proton-linked_MCT"/>
</dbReference>
<feature type="transmembrane region" description="Helical" evidence="3">
    <location>
        <begin position="573"/>
        <end position="595"/>
    </location>
</feature>
<feature type="transmembrane region" description="Helical" evidence="3">
    <location>
        <begin position="441"/>
        <end position="463"/>
    </location>
</feature>
<protein>
    <recommendedName>
        <fullName evidence="4">Major facilitator superfamily (MFS) profile domain-containing protein</fullName>
    </recommendedName>
</protein>
<keyword evidence="6" id="KW-1185">Reference proteome</keyword>
<dbReference type="OrthoDB" id="410267at2759"/>
<feature type="transmembrane region" description="Helical" evidence="3">
    <location>
        <begin position="136"/>
        <end position="156"/>
    </location>
</feature>
<feature type="transmembrane region" description="Helical" evidence="3">
    <location>
        <begin position="221"/>
        <end position="241"/>
    </location>
</feature>
<feature type="domain" description="Major facilitator superfamily (MFS) profile" evidence="4">
    <location>
        <begin position="94"/>
        <end position="627"/>
    </location>
</feature>
<feature type="transmembrane region" description="Helical" evidence="3">
    <location>
        <begin position="163"/>
        <end position="182"/>
    </location>
</feature>
<dbReference type="InterPro" id="IPR011701">
    <property type="entry name" value="MFS"/>
</dbReference>
<proteinExistence type="predicted"/>
<keyword evidence="3" id="KW-1133">Transmembrane helix</keyword>
<evidence type="ECO:0000256" key="3">
    <source>
        <dbReference type="SAM" id="Phobius"/>
    </source>
</evidence>
<comment type="caution">
    <text evidence="5">The sequence shown here is derived from an EMBL/GenBank/DDBJ whole genome shotgun (WGS) entry which is preliminary data.</text>
</comment>
<feature type="transmembrane region" description="Helical" evidence="3">
    <location>
        <begin position="94"/>
        <end position="116"/>
    </location>
</feature>
<dbReference type="Pfam" id="PF07690">
    <property type="entry name" value="MFS_1"/>
    <property type="match status" value="2"/>
</dbReference>
<evidence type="ECO:0000259" key="4">
    <source>
        <dbReference type="PROSITE" id="PS50850"/>
    </source>
</evidence>
<dbReference type="InterPro" id="IPR020846">
    <property type="entry name" value="MFS_dom"/>
</dbReference>
<accession>A0A7J7JRE3</accession>
<evidence type="ECO:0000256" key="1">
    <source>
        <dbReference type="ARBA" id="ARBA00004141"/>
    </source>
</evidence>
<dbReference type="Proteomes" id="UP000593567">
    <property type="component" value="Unassembled WGS sequence"/>
</dbReference>
<feature type="transmembrane region" description="Helical" evidence="3">
    <location>
        <begin position="483"/>
        <end position="502"/>
    </location>
</feature>
<dbReference type="CDD" id="cd17352">
    <property type="entry name" value="MFS_MCT_SLC16"/>
    <property type="match status" value="1"/>
</dbReference>
<organism evidence="5 6">
    <name type="scientific">Bugula neritina</name>
    <name type="common">Brown bryozoan</name>
    <name type="synonym">Sertularia neritina</name>
    <dbReference type="NCBI Taxonomy" id="10212"/>
    <lineage>
        <taxon>Eukaryota</taxon>
        <taxon>Metazoa</taxon>
        <taxon>Spiralia</taxon>
        <taxon>Lophotrochozoa</taxon>
        <taxon>Bryozoa</taxon>
        <taxon>Gymnolaemata</taxon>
        <taxon>Cheilostomatida</taxon>
        <taxon>Flustrina</taxon>
        <taxon>Buguloidea</taxon>
        <taxon>Bugulidae</taxon>
        <taxon>Bugula</taxon>
    </lineage>
</organism>
<feature type="compositionally biased region" description="Basic and acidic residues" evidence="2">
    <location>
        <begin position="1"/>
        <end position="10"/>
    </location>
</feature>
<dbReference type="EMBL" id="VXIV02001947">
    <property type="protein sequence ID" value="KAF6028463.1"/>
    <property type="molecule type" value="Genomic_DNA"/>
</dbReference>
<keyword evidence="3" id="KW-0472">Membrane</keyword>
<evidence type="ECO:0000256" key="2">
    <source>
        <dbReference type="SAM" id="MobiDB-lite"/>
    </source>
</evidence>